<accession>A0ABV2IZ24</accession>
<sequence>MNKFVAFAAAGVLSVSALIAGQAAADDNENSAFAQMVRENTYQTTSPAASDNSAVGYGYQPGFLAKASHSSNVSIRYVSELSQADKASFLDRAKADPSAVKALQTEVAQNADVLRGLQDSNVNLKNVIGSVRAADGSTTYIIR</sequence>
<name>A0ABV2IZ24_9HYPH</name>
<evidence type="ECO:0000256" key="1">
    <source>
        <dbReference type="SAM" id="SignalP"/>
    </source>
</evidence>
<feature type="signal peptide" evidence="1">
    <location>
        <begin position="1"/>
        <end position="25"/>
    </location>
</feature>
<dbReference type="RefSeq" id="WP_354556259.1">
    <property type="nucleotide sequence ID" value="NZ_JBEPMB010000002.1"/>
</dbReference>
<evidence type="ECO:0000313" key="3">
    <source>
        <dbReference type="Proteomes" id="UP001549047"/>
    </source>
</evidence>
<comment type="caution">
    <text evidence="2">The sequence shown here is derived from an EMBL/GenBank/DDBJ whole genome shotgun (WGS) entry which is preliminary data.</text>
</comment>
<protein>
    <submittedName>
        <fullName evidence="2">Uncharacterized protein</fullName>
    </submittedName>
</protein>
<dbReference type="Proteomes" id="UP001549047">
    <property type="component" value="Unassembled WGS sequence"/>
</dbReference>
<dbReference type="EMBL" id="JBEPMB010000002">
    <property type="protein sequence ID" value="MET3613746.1"/>
    <property type="molecule type" value="Genomic_DNA"/>
</dbReference>
<gene>
    <name evidence="2" type="ORF">ABID16_002075</name>
</gene>
<proteinExistence type="predicted"/>
<keyword evidence="1" id="KW-0732">Signal</keyword>
<organism evidence="2 3">
    <name type="scientific">Rhizobium aquaticum</name>
    <dbReference type="NCBI Taxonomy" id="1549636"/>
    <lineage>
        <taxon>Bacteria</taxon>
        <taxon>Pseudomonadati</taxon>
        <taxon>Pseudomonadota</taxon>
        <taxon>Alphaproteobacteria</taxon>
        <taxon>Hyphomicrobiales</taxon>
        <taxon>Rhizobiaceae</taxon>
        <taxon>Rhizobium/Agrobacterium group</taxon>
        <taxon>Rhizobium</taxon>
    </lineage>
</organism>
<reference evidence="2 3" key="1">
    <citation type="submission" date="2024-06" db="EMBL/GenBank/DDBJ databases">
        <title>Genomic Encyclopedia of Type Strains, Phase IV (KMG-IV): sequencing the most valuable type-strain genomes for metagenomic binning, comparative biology and taxonomic classification.</title>
        <authorList>
            <person name="Goeker M."/>
        </authorList>
    </citation>
    <scope>NUCLEOTIDE SEQUENCE [LARGE SCALE GENOMIC DNA]</scope>
    <source>
        <strain evidence="2 3">DSM 29780</strain>
    </source>
</reference>
<feature type="chain" id="PRO_5046868651" evidence="1">
    <location>
        <begin position="26"/>
        <end position="143"/>
    </location>
</feature>
<keyword evidence="3" id="KW-1185">Reference proteome</keyword>
<evidence type="ECO:0000313" key="2">
    <source>
        <dbReference type="EMBL" id="MET3613746.1"/>
    </source>
</evidence>